<comment type="caution">
    <text evidence="3">The sequence shown here is derived from an EMBL/GenBank/DDBJ whole genome shotgun (WGS) entry which is preliminary data.</text>
</comment>
<name>A0A8S0ZUH3_ARCPL</name>
<feature type="transmembrane region" description="Helical" evidence="2">
    <location>
        <begin position="195"/>
        <end position="213"/>
    </location>
</feature>
<feature type="compositionally biased region" description="Acidic residues" evidence="1">
    <location>
        <begin position="12"/>
        <end position="23"/>
    </location>
</feature>
<dbReference type="Proteomes" id="UP000494106">
    <property type="component" value="Unassembled WGS sequence"/>
</dbReference>
<dbReference type="EMBL" id="CADEBC010000492">
    <property type="protein sequence ID" value="CAB3237633.1"/>
    <property type="molecule type" value="Genomic_DNA"/>
</dbReference>
<evidence type="ECO:0000313" key="3">
    <source>
        <dbReference type="EMBL" id="CAB3237633.1"/>
    </source>
</evidence>
<sequence>MGLSNLKMQADAESDGEITECENTPSEEEAMIEYQMTMDAWGDYLKSVRIQHSLKTRERSPTPNWESIRKNIYQNCVLGHMGLSNLKMQADAESDGEITECENTPSEEEAMIEYQMTMDAWGDYLKSVRIQHSLKVNLQNLMQDLINSSLTIKEQEDPIGMSCTSLSISSGDLIHDWGELFETEPTRLNQLTACLVYASIFIPAMVVKYGAILKTTQKKAARLHRSANATGGGPAMFIKLTDFEQRVLKITGVQAATGLTVEEAGLPQVINTHLDSVEHIVSTRQRHQILEG</sequence>
<evidence type="ECO:0000313" key="4">
    <source>
        <dbReference type="Proteomes" id="UP000494106"/>
    </source>
</evidence>
<feature type="region of interest" description="Disordered" evidence="1">
    <location>
        <begin position="1"/>
        <end position="23"/>
    </location>
</feature>
<reference evidence="3 4" key="1">
    <citation type="submission" date="2020-04" db="EMBL/GenBank/DDBJ databases">
        <authorList>
            <person name="Wallbank WR R."/>
            <person name="Pardo Diaz C."/>
            <person name="Kozak K."/>
            <person name="Martin S."/>
            <person name="Jiggins C."/>
            <person name="Moest M."/>
            <person name="Warren A I."/>
            <person name="Byers J.R.P. K."/>
            <person name="Montejo-Kovacevich G."/>
            <person name="Yen C E."/>
        </authorList>
    </citation>
    <scope>NUCLEOTIDE SEQUENCE [LARGE SCALE GENOMIC DNA]</scope>
</reference>
<evidence type="ECO:0000256" key="2">
    <source>
        <dbReference type="SAM" id="Phobius"/>
    </source>
</evidence>
<keyword evidence="2" id="KW-1133">Transmembrane helix</keyword>
<keyword evidence="2" id="KW-0812">Transmembrane</keyword>
<evidence type="ECO:0000256" key="1">
    <source>
        <dbReference type="SAM" id="MobiDB-lite"/>
    </source>
</evidence>
<keyword evidence="2" id="KW-0472">Membrane</keyword>
<accession>A0A8S0ZUH3</accession>
<keyword evidence="4" id="KW-1185">Reference proteome</keyword>
<organism evidence="3 4">
    <name type="scientific">Arctia plantaginis</name>
    <name type="common">Wood tiger moth</name>
    <name type="synonym">Phalaena plantaginis</name>
    <dbReference type="NCBI Taxonomy" id="874455"/>
    <lineage>
        <taxon>Eukaryota</taxon>
        <taxon>Metazoa</taxon>
        <taxon>Ecdysozoa</taxon>
        <taxon>Arthropoda</taxon>
        <taxon>Hexapoda</taxon>
        <taxon>Insecta</taxon>
        <taxon>Pterygota</taxon>
        <taxon>Neoptera</taxon>
        <taxon>Endopterygota</taxon>
        <taxon>Lepidoptera</taxon>
        <taxon>Glossata</taxon>
        <taxon>Ditrysia</taxon>
        <taxon>Noctuoidea</taxon>
        <taxon>Erebidae</taxon>
        <taxon>Arctiinae</taxon>
        <taxon>Arctia</taxon>
    </lineage>
</organism>
<dbReference type="OrthoDB" id="7470375at2759"/>
<proteinExistence type="predicted"/>
<dbReference type="AlphaFoldDB" id="A0A8S0ZUH3"/>
<protein>
    <submittedName>
        <fullName evidence="3">Uncharacterized protein</fullName>
    </submittedName>
</protein>
<gene>
    <name evidence="3" type="ORF">APLA_LOCUS7008</name>
</gene>